<comment type="caution">
    <text evidence="4">The sequence shown here is derived from an EMBL/GenBank/DDBJ whole genome shotgun (WGS) entry which is preliminary data.</text>
</comment>
<dbReference type="PATRIC" id="fig|1415168.3.peg.2649"/>
<dbReference type="RefSeq" id="WP_042749003.1">
    <property type="nucleotide sequence ID" value="NZ_AZSI01000204.1"/>
</dbReference>
<accession>A0A084A7J0</accession>
<dbReference type="PANTHER" id="PTHR44169">
    <property type="entry name" value="NADPH-DEPENDENT 1-ACYLDIHYDROXYACETONE PHOSPHATE REDUCTASE"/>
    <property type="match status" value="1"/>
</dbReference>
<dbReference type="Pfam" id="PF00106">
    <property type="entry name" value="adh_short"/>
    <property type="match status" value="1"/>
</dbReference>
<dbReference type="CDD" id="cd05374">
    <property type="entry name" value="17beta-HSD-like_SDR_c"/>
    <property type="match status" value="1"/>
</dbReference>
<dbReference type="PANTHER" id="PTHR44169:SF6">
    <property type="entry name" value="NADPH-DEPENDENT 1-ACYLDIHYDROXYACETONE PHOSPHATE REDUCTASE"/>
    <property type="match status" value="1"/>
</dbReference>
<evidence type="ECO:0000256" key="3">
    <source>
        <dbReference type="RuleBase" id="RU000363"/>
    </source>
</evidence>
<sequence length="274" mass="29858">MKTVIITGASNGMGYEAAKVFASKGWKVFAGARRVEKIPTDQNIVGLKLDVTDSASNHAFIAEILKQTQQIDVLINNAGYGEFGPAEEIPMENVLKQFETNFFGAVELTQLVLPTMRAQKSGRIINISSIGGDLYIPLGSYYHATKAALQQWSDALDVEIKDFGAQSIIIQPGGTASSWGEIAIGNALKNLKKDSFYQPLVEKIQGALSGNASVGATSLDLAELFYKAATDQNPKRRYFNSFGDRAVVHIARAHPRLFSRLATFMLNRVAKKKA</sequence>
<evidence type="ECO:0000256" key="1">
    <source>
        <dbReference type="ARBA" id="ARBA00006484"/>
    </source>
</evidence>
<dbReference type="PRINTS" id="PR00080">
    <property type="entry name" value="SDRFAMILY"/>
</dbReference>
<dbReference type="InterPro" id="IPR002347">
    <property type="entry name" value="SDR_fam"/>
</dbReference>
<dbReference type="InterPro" id="IPR036291">
    <property type="entry name" value="NAD(P)-bd_dom_sf"/>
</dbReference>
<keyword evidence="2" id="KW-0560">Oxidoreductase</keyword>
<comment type="similarity">
    <text evidence="1 3">Belongs to the short-chain dehydrogenases/reductases (SDR) family.</text>
</comment>
<name>A0A084A7J0_LACLC</name>
<dbReference type="EMBL" id="AZSI01000204">
    <property type="protein sequence ID" value="KEY61269.1"/>
    <property type="molecule type" value="Genomic_DNA"/>
</dbReference>
<protein>
    <submittedName>
        <fullName evidence="4">Putative short-chain type dehydrogenase</fullName>
    </submittedName>
</protein>
<organism evidence="4 5">
    <name type="scientific">Lactococcus cremoris subsp. cremoris GE214</name>
    <dbReference type="NCBI Taxonomy" id="1415168"/>
    <lineage>
        <taxon>Bacteria</taxon>
        <taxon>Bacillati</taxon>
        <taxon>Bacillota</taxon>
        <taxon>Bacilli</taxon>
        <taxon>Lactobacillales</taxon>
        <taxon>Streptococcaceae</taxon>
        <taxon>Lactococcus</taxon>
        <taxon>Lactococcus cremoris subsp. cremoris</taxon>
    </lineage>
</organism>
<evidence type="ECO:0000313" key="5">
    <source>
        <dbReference type="Proteomes" id="UP000028401"/>
    </source>
</evidence>
<proteinExistence type="inferred from homology"/>
<dbReference type="Proteomes" id="UP000028401">
    <property type="component" value="Unassembled WGS sequence"/>
</dbReference>
<evidence type="ECO:0000313" key="4">
    <source>
        <dbReference type="EMBL" id="KEY61269.1"/>
    </source>
</evidence>
<evidence type="ECO:0000256" key="2">
    <source>
        <dbReference type="ARBA" id="ARBA00023002"/>
    </source>
</evidence>
<gene>
    <name evidence="4" type="ORF">U725_02599</name>
</gene>
<dbReference type="AlphaFoldDB" id="A0A084A7J0"/>
<dbReference type="PRINTS" id="PR00081">
    <property type="entry name" value="GDHRDH"/>
</dbReference>
<dbReference type="GO" id="GO:0016491">
    <property type="term" value="F:oxidoreductase activity"/>
    <property type="evidence" value="ECO:0007669"/>
    <property type="project" value="UniProtKB-KW"/>
</dbReference>
<dbReference type="Gene3D" id="3.40.50.720">
    <property type="entry name" value="NAD(P)-binding Rossmann-like Domain"/>
    <property type="match status" value="1"/>
</dbReference>
<reference evidence="4 5" key="1">
    <citation type="submission" date="2014-06" db="EMBL/GenBank/DDBJ databases">
        <title>Draft genome sequence of the putrescine producing strain Lactococcus lactis subsp cremoris GE214.</title>
        <authorList>
            <person name="Ladero V."/>
            <person name="Linares D.M."/>
            <person name="del Rio B."/>
            <person name="Mayo B."/>
            <person name="Martin M.C."/>
            <person name="Fernandez M."/>
            <person name="Alvarez M.A."/>
        </authorList>
    </citation>
    <scope>NUCLEOTIDE SEQUENCE [LARGE SCALE GENOMIC DNA]</scope>
    <source>
        <strain evidence="4 5">GE214</strain>
    </source>
</reference>
<dbReference type="SUPFAM" id="SSF51735">
    <property type="entry name" value="NAD(P)-binding Rossmann-fold domains"/>
    <property type="match status" value="1"/>
</dbReference>